<dbReference type="SUPFAM" id="SSF55073">
    <property type="entry name" value="Nucleotide cyclase"/>
    <property type="match status" value="1"/>
</dbReference>
<dbReference type="Gene3D" id="3.30.70.270">
    <property type="match status" value="1"/>
</dbReference>
<dbReference type="SMART" id="SM00065">
    <property type="entry name" value="GAF"/>
    <property type="match status" value="1"/>
</dbReference>
<dbReference type="RefSeq" id="WP_161027423.1">
    <property type="nucleotide sequence ID" value="NZ_WWCJ01000017.1"/>
</dbReference>
<dbReference type="AlphaFoldDB" id="A0A6N9HLT0"/>
<dbReference type="Pfam" id="PF13185">
    <property type="entry name" value="GAF_2"/>
    <property type="match status" value="1"/>
</dbReference>
<dbReference type="Gene3D" id="3.30.450.40">
    <property type="match status" value="1"/>
</dbReference>
<dbReference type="InterPro" id="IPR003018">
    <property type="entry name" value="GAF"/>
</dbReference>
<dbReference type="PANTHER" id="PTHR46663:SF2">
    <property type="entry name" value="GGDEF DOMAIN-CONTAINING PROTEIN"/>
    <property type="match status" value="1"/>
</dbReference>
<reference evidence="2 3" key="1">
    <citation type="submission" date="2019-12" db="EMBL/GenBank/DDBJ databases">
        <title>Novel species isolated from a subtropical stream in China.</title>
        <authorList>
            <person name="Lu H."/>
        </authorList>
    </citation>
    <scope>NUCLEOTIDE SEQUENCE [LARGE SCALE GENOMIC DNA]</scope>
    <source>
        <strain evidence="2 3">DS3</strain>
    </source>
</reference>
<keyword evidence="3" id="KW-1185">Reference proteome</keyword>
<dbReference type="InterPro" id="IPR043128">
    <property type="entry name" value="Rev_trsase/Diguanyl_cyclase"/>
</dbReference>
<dbReference type="EMBL" id="WWCJ01000017">
    <property type="protein sequence ID" value="MYN04460.1"/>
    <property type="molecule type" value="Genomic_DNA"/>
</dbReference>
<dbReference type="InterPro" id="IPR052163">
    <property type="entry name" value="DGC-Regulatory_Protein"/>
</dbReference>
<dbReference type="InterPro" id="IPR029016">
    <property type="entry name" value="GAF-like_dom_sf"/>
</dbReference>
<dbReference type="CDD" id="cd01949">
    <property type="entry name" value="GGDEF"/>
    <property type="match status" value="1"/>
</dbReference>
<dbReference type="InterPro" id="IPR029787">
    <property type="entry name" value="Nucleotide_cyclase"/>
</dbReference>
<sequence length="335" mass="35738">MMNGLDLNPAVLLDIINLQTDIARQGLDLGGVMQLVCQRAGALCGANAAIVELAEGEDMVYRATAGLAEASLGLRLRRNGSLSGLCVAQDAILRCDDSETDPRVDREACRKVGLRSMLVVPLRHEGQSVGVLKVGAPQPNAFGQEQAQILGLLSELIGAAIYHAVQYESSDLYYRATHDALTSLANRALFYDRLRQQLSQANRGCGSVAVVNVDMDGLKAINDTLGHRAGDAAICQVAERIARELRQEDLAARLGGDEFGILLCGAVDRDGVGKKCSTLAGAISAPFEFEGRPLRLGASIGYALSPDDGRDMTQLMELADQAMYRVKQARKAVAA</sequence>
<organism evidence="2 3">
    <name type="scientific">Pseudoduganella guangdongensis</name>
    <dbReference type="NCBI Taxonomy" id="2692179"/>
    <lineage>
        <taxon>Bacteria</taxon>
        <taxon>Pseudomonadati</taxon>
        <taxon>Pseudomonadota</taxon>
        <taxon>Betaproteobacteria</taxon>
        <taxon>Burkholderiales</taxon>
        <taxon>Oxalobacteraceae</taxon>
        <taxon>Telluria group</taxon>
        <taxon>Pseudoduganella</taxon>
    </lineage>
</organism>
<protein>
    <submittedName>
        <fullName evidence="2">Diguanylate cyclase</fullName>
    </submittedName>
</protein>
<dbReference type="NCBIfam" id="TIGR00254">
    <property type="entry name" value="GGDEF"/>
    <property type="match status" value="1"/>
</dbReference>
<dbReference type="SUPFAM" id="SSF55781">
    <property type="entry name" value="GAF domain-like"/>
    <property type="match status" value="1"/>
</dbReference>
<name>A0A6N9HLT0_9BURK</name>
<proteinExistence type="predicted"/>
<dbReference type="PROSITE" id="PS50887">
    <property type="entry name" value="GGDEF"/>
    <property type="match status" value="1"/>
</dbReference>
<dbReference type="PANTHER" id="PTHR46663">
    <property type="entry name" value="DIGUANYLATE CYCLASE DGCT-RELATED"/>
    <property type="match status" value="1"/>
</dbReference>
<feature type="domain" description="GGDEF" evidence="1">
    <location>
        <begin position="206"/>
        <end position="335"/>
    </location>
</feature>
<comment type="caution">
    <text evidence="2">The sequence shown here is derived from an EMBL/GenBank/DDBJ whole genome shotgun (WGS) entry which is preliminary data.</text>
</comment>
<evidence type="ECO:0000259" key="1">
    <source>
        <dbReference type="PROSITE" id="PS50887"/>
    </source>
</evidence>
<dbReference type="Proteomes" id="UP000448575">
    <property type="component" value="Unassembled WGS sequence"/>
</dbReference>
<evidence type="ECO:0000313" key="2">
    <source>
        <dbReference type="EMBL" id="MYN04460.1"/>
    </source>
</evidence>
<dbReference type="InterPro" id="IPR000160">
    <property type="entry name" value="GGDEF_dom"/>
</dbReference>
<dbReference type="SMART" id="SM00267">
    <property type="entry name" value="GGDEF"/>
    <property type="match status" value="1"/>
</dbReference>
<dbReference type="Pfam" id="PF00990">
    <property type="entry name" value="GGDEF"/>
    <property type="match status" value="1"/>
</dbReference>
<evidence type="ECO:0000313" key="3">
    <source>
        <dbReference type="Proteomes" id="UP000448575"/>
    </source>
</evidence>
<gene>
    <name evidence="2" type="ORF">GTP41_20420</name>
</gene>
<accession>A0A6N9HLT0</accession>